<name>A0ABV3SP16_9HYPH</name>
<gene>
    <name evidence="1" type="ORF">ABGN05_20015</name>
</gene>
<proteinExistence type="predicted"/>
<sequence length="65" mass="7306">MSASYIRGKPHQLSQPARGCNVYLTGDMIEWLGERAESSQLSVSSLIRTILHDAMRAEREANHHV</sequence>
<keyword evidence="2" id="KW-1185">Reference proteome</keyword>
<organism evidence="1 2">
    <name type="scientific">Aquibium pacificus</name>
    <dbReference type="NCBI Taxonomy" id="3153579"/>
    <lineage>
        <taxon>Bacteria</taxon>
        <taxon>Pseudomonadati</taxon>
        <taxon>Pseudomonadota</taxon>
        <taxon>Alphaproteobacteria</taxon>
        <taxon>Hyphomicrobiales</taxon>
        <taxon>Phyllobacteriaceae</taxon>
        <taxon>Aquibium</taxon>
    </lineage>
</organism>
<dbReference type="EMBL" id="JBDPGJ010000004">
    <property type="protein sequence ID" value="MEX0407948.1"/>
    <property type="molecule type" value="Genomic_DNA"/>
</dbReference>
<reference evidence="1 2" key="1">
    <citation type="submission" date="2024-05" db="EMBL/GenBank/DDBJ databases">
        <authorList>
            <person name="Jiang F."/>
        </authorList>
    </citation>
    <scope>NUCLEOTIDE SEQUENCE [LARGE SCALE GENOMIC DNA]</scope>
    <source>
        <strain evidence="1 2">LZ166</strain>
    </source>
</reference>
<dbReference type="RefSeq" id="WP_367955803.1">
    <property type="nucleotide sequence ID" value="NZ_JBDPGJ010000004.1"/>
</dbReference>
<dbReference type="Proteomes" id="UP001556692">
    <property type="component" value="Unassembled WGS sequence"/>
</dbReference>
<accession>A0ABV3SP16</accession>
<evidence type="ECO:0000313" key="2">
    <source>
        <dbReference type="Proteomes" id="UP001556692"/>
    </source>
</evidence>
<evidence type="ECO:0008006" key="3">
    <source>
        <dbReference type="Google" id="ProtNLM"/>
    </source>
</evidence>
<comment type="caution">
    <text evidence="1">The sequence shown here is derived from an EMBL/GenBank/DDBJ whole genome shotgun (WGS) entry which is preliminary data.</text>
</comment>
<evidence type="ECO:0000313" key="1">
    <source>
        <dbReference type="EMBL" id="MEX0407948.1"/>
    </source>
</evidence>
<protein>
    <recommendedName>
        <fullName evidence="3">CopG family transcriptional regulator</fullName>
    </recommendedName>
</protein>